<feature type="transmembrane region" description="Helical" evidence="6">
    <location>
        <begin position="678"/>
        <end position="699"/>
    </location>
</feature>
<feature type="transmembrane region" description="Helical" evidence="6">
    <location>
        <begin position="297"/>
        <end position="317"/>
    </location>
</feature>
<keyword evidence="5 6" id="KW-0472">Membrane</keyword>
<evidence type="ECO:0000256" key="6">
    <source>
        <dbReference type="SAM" id="Phobius"/>
    </source>
</evidence>
<comment type="subcellular location">
    <subcellularLocation>
        <location evidence="1">Cell membrane</location>
        <topology evidence="1">Multi-pass membrane protein</topology>
    </subcellularLocation>
</comment>
<dbReference type="InterPro" id="IPR000731">
    <property type="entry name" value="SSD"/>
</dbReference>
<feature type="domain" description="SSD" evidence="7">
    <location>
        <begin position="234"/>
        <end position="393"/>
    </location>
</feature>
<dbReference type="OrthoDB" id="9803781at2"/>
<dbReference type="InterPro" id="IPR050545">
    <property type="entry name" value="Mycobact_MmpL"/>
</dbReference>
<evidence type="ECO:0000256" key="1">
    <source>
        <dbReference type="ARBA" id="ARBA00004651"/>
    </source>
</evidence>
<evidence type="ECO:0000259" key="7">
    <source>
        <dbReference type="PROSITE" id="PS50156"/>
    </source>
</evidence>
<dbReference type="Pfam" id="PF03176">
    <property type="entry name" value="MMPL"/>
    <property type="match status" value="2"/>
</dbReference>
<evidence type="ECO:0000256" key="2">
    <source>
        <dbReference type="ARBA" id="ARBA00022475"/>
    </source>
</evidence>
<feature type="transmembrane region" description="Helical" evidence="6">
    <location>
        <begin position="720"/>
        <end position="743"/>
    </location>
</feature>
<dbReference type="GO" id="GO:0005886">
    <property type="term" value="C:plasma membrane"/>
    <property type="evidence" value="ECO:0007669"/>
    <property type="project" value="UniProtKB-SubCell"/>
</dbReference>
<name>A0A5E6ZPQ9_PSEFL</name>
<accession>A0A5E6ZPQ9</accession>
<organism evidence="8 9">
    <name type="scientific">Pseudomonas fluorescens</name>
    <dbReference type="NCBI Taxonomy" id="294"/>
    <lineage>
        <taxon>Bacteria</taxon>
        <taxon>Pseudomonadati</taxon>
        <taxon>Pseudomonadota</taxon>
        <taxon>Gammaproteobacteria</taxon>
        <taxon>Pseudomonadales</taxon>
        <taxon>Pseudomonadaceae</taxon>
        <taxon>Pseudomonas</taxon>
    </lineage>
</organism>
<evidence type="ECO:0000256" key="5">
    <source>
        <dbReference type="ARBA" id="ARBA00023136"/>
    </source>
</evidence>
<dbReference type="Gene3D" id="1.20.1640.10">
    <property type="entry name" value="Multidrug efflux transporter AcrB transmembrane domain"/>
    <property type="match status" value="2"/>
</dbReference>
<dbReference type="AlphaFoldDB" id="A0A5E6ZPQ9"/>
<feature type="transmembrane region" description="Helical" evidence="6">
    <location>
        <begin position="239"/>
        <end position="261"/>
    </location>
</feature>
<evidence type="ECO:0000256" key="3">
    <source>
        <dbReference type="ARBA" id="ARBA00022692"/>
    </source>
</evidence>
<keyword evidence="4 6" id="KW-1133">Transmembrane helix</keyword>
<keyword evidence="3 6" id="KW-0812">Transmembrane</keyword>
<feature type="transmembrane region" description="Helical" evidence="6">
    <location>
        <begin position="338"/>
        <end position="360"/>
    </location>
</feature>
<evidence type="ECO:0000313" key="8">
    <source>
        <dbReference type="EMBL" id="VVN65927.1"/>
    </source>
</evidence>
<feature type="transmembrane region" description="Helical" evidence="6">
    <location>
        <begin position="755"/>
        <end position="780"/>
    </location>
</feature>
<dbReference type="EMBL" id="CABVHU010000001">
    <property type="protein sequence ID" value="VVN65927.1"/>
    <property type="molecule type" value="Genomic_DNA"/>
</dbReference>
<proteinExistence type="predicted"/>
<dbReference type="RefSeq" id="WP_150796092.1">
    <property type="nucleotide sequence ID" value="NZ_CABVHU010000001.1"/>
</dbReference>
<feature type="domain" description="SSD" evidence="7">
    <location>
        <begin position="681"/>
        <end position="777"/>
    </location>
</feature>
<dbReference type="PROSITE" id="PS50156">
    <property type="entry name" value="SSD"/>
    <property type="match status" value="2"/>
</dbReference>
<gene>
    <name evidence="8" type="ORF">PS833_00090</name>
</gene>
<reference evidence="8 9" key="1">
    <citation type="submission" date="2019-09" db="EMBL/GenBank/DDBJ databases">
        <authorList>
            <person name="Chandra G."/>
            <person name="Truman W A."/>
        </authorList>
    </citation>
    <scope>NUCLEOTIDE SEQUENCE [LARGE SCALE GENOMIC DNA]</scope>
    <source>
        <strain evidence="8">PS833</strain>
    </source>
</reference>
<evidence type="ECO:0000313" key="9">
    <source>
        <dbReference type="Proteomes" id="UP000409037"/>
    </source>
</evidence>
<feature type="transmembrane region" description="Helical" evidence="6">
    <location>
        <begin position="628"/>
        <end position="645"/>
    </location>
</feature>
<dbReference type="PANTHER" id="PTHR33406">
    <property type="entry name" value="MEMBRANE PROTEIN MJ1562-RELATED"/>
    <property type="match status" value="1"/>
</dbReference>
<protein>
    <recommendedName>
        <fullName evidence="7">SSD domain-containing protein</fullName>
    </recommendedName>
</protein>
<feature type="transmembrane region" description="Helical" evidence="6">
    <location>
        <begin position="372"/>
        <end position="396"/>
    </location>
</feature>
<feature type="transmembrane region" description="Helical" evidence="6">
    <location>
        <begin position="27"/>
        <end position="49"/>
    </location>
</feature>
<feature type="transmembrane region" description="Helical" evidence="6">
    <location>
        <begin position="268"/>
        <end position="291"/>
    </location>
</feature>
<dbReference type="SUPFAM" id="SSF82866">
    <property type="entry name" value="Multidrug efflux transporter AcrB transmembrane domain"/>
    <property type="match status" value="2"/>
</dbReference>
<dbReference type="InterPro" id="IPR004869">
    <property type="entry name" value="MMPL_dom"/>
</dbReference>
<sequence length="797" mass="87796">MTVQAKHRLQLDIPESRLMNALERGLFHHRVAVLILFLLVSLLLGYKALSLKADASFTRMIPTSHPYIQNYLRFEDVLRPQSNVLRIIVENPEGEIFTPAFLQTLREVTDKVFYIPGVDRGKLKSLWTPNAVWSEVTTEGVRSGRVIPDGYDGSPKALAQVRQNIQRANMPGSLVANDLRSTIIRVPLLDADPQTGQPLDYGAFSQALDQQVREHFSARGVTIRVIGFAQIIGDLLAAAANIALFFAFTVVLISALLYAYCRCWRSTSITVFTCLLTVVCQLGILSLLGYGLDPYSILVPFLIFAIGISHAVQNINLMVSETAQGHGPIEASRRTFRALFIPGTMALLADAVGFITLLVIDIGVIKQLAITASIGVFVAIFTKMFLLPLLMSYVGVSPRATARQHARAKASWPVFRRLAAVVEPRFAVPLVLVCLVLLAMGYQARQDLKIGDLDGGAPEFRPQARYNQDNAYLLAHYTTSTDVYVLMFKTAAEQCSRFTAADLAHQLAQQLREVEGVESVQSLYDTMRFNIVARNEGNPKWAELSRDPYVMNNARSGVPAEQVDSDCSMVPISLYLRDHKAQTLSRVGEAVERFSQDYAGGQFEVLQAAGNAGIEAATNSVIKHSEKLMLVLVFVIISLVVLWEFKSLKVTFALMAPLYLSTVLCEAVMAKMGLGVKIATLPVIALGVGIGVDYGIYLYSRMESFLRQGMELRQAYFETLKTTGTSVAFTGITLALGVSTWAFSSLKFQADMGLLLVLLFVWNMVGALVLMPALVSLLRVRPANLTARRNVQVGTLR</sequence>
<dbReference type="PANTHER" id="PTHR33406:SF10">
    <property type="entry name" value="SSD DOMAIN-CONTAINING PROTEIN"/>
    <property type="match status" value="1"/>
</dbReference>
<evidence type="ECO:0000256" key="4">
    <source>
        <dbReference type="ARBA" id="ARBA00022989"/>
    </source>
</evidence>
<dbReference type="Proteomes" id="UP000409037">
    <property type="component" value="Unassembled WGS sequence"/>
</dbReference>
<keyword evidence="2" id="KW-1003">Cell membrane</keyword>